<dbReference type="Gene3D" id="2.40.70.10">
    <property type="entry name" value="Acid Proteases"/>
    <property type="match status" value="1"/>
</dbReference>
<dbReference type="PANTHER" id="PTHR33064">
    <property type="entry name" value="POL PROTEIN"/>
    <property type="match status" value="1"/>
</dbReference>
<dbReference type="Ensembl" id="ENSAMXT00000039650.1">
    <property type="protein sequence ID" value="ENSAMXP00000051391.1"/>
    <property type="gene ID" value="ENSAMXG00000043923.1"/>
</dbReference>
<dbReference type="Proteomes" id="UP000018467">
    <property type="component" value="Unassembled WGS sequence"/>
</dbReference>
<dbReference type="SUPFAM" id="SSF50630">
    <property type="entry name" value="Acid proteases"/>
    <property type="match status" value="1"/>
</dbReference>
<reference evidence="1" key="4">
    <citation type="submission" date="2025-09" db="UniProtKB">
        <authorList>
            <consortium name="Ensembl"/>
        </authorList>
    </citation>
    <scope>IDENTIFICATION</scope>
</reference>
<name>A0A3B1KBU1_ASTMX</name>
<reference evidence="2" key="1">
    <citation type="submission" date="2013-03" db="EMBL/GenBank/DDBJ databases">
        <authorList>
            <person name="Jeffery W."/>
            <person name="Warren W."/>
            <person name="Wilson R.K."/>
        </authorList>
    </citation>
    <scope>NUCLEOTIDE SEQUENCE</scope>
    <source>
        <strain evidence="2">female</strain>
    </source>
</reference>
<dbReference type="AlphaFoldDB" id="A0A3B1KBU1"/>
<reference evidence="2" key="2">
    <citation type="journal article" date="2014" name="Nat. Commun.">
        <title>The cavefish genome reveals candidate genes for eye loss.</title>
        <authorList>
            <person name="McGaugh S.E."/>
            <person name="Gross J.B."/>
            <person name="Aken B."/>
            <person name="Blin M."/>
            <person name="Borowsky R."/>
            <person name="Chalopin D."/>
            <person name="Hinaux H."/>
            <person name="Jeffery W.R."/>
            <person name="Keene A."/>
            <person name="Ma L."/>
            <person name="Minx P."/>
            <person name="Murphy D."/>
            <person name="O'Quin K.E."/>
            <person name="Retaux S."/>
            <person name="Rohner N."/>
            <person name="Searle S.M."/>
            <person name="Stahl B.A."/>
            <person name="Tabin C."/>
            <person name="Volff J.N."/>
            <person name="Yoshizawa M."/>
            <person name="Warren W.C."/>
        </authorList>
    </citation>
    <scope>NUCLEOTIDE SEQUENCE [LARGE SCALE GENOMIC DNA]</scope>
    <source>
        <strain evidence="2">female</strain>
    </source>
</reference>
<dbReference type="SUPFAM" id="SSF56672">
    <property type="entry name" value="DNA/RNA polymerases"/>
    <property type="match status" value="1"/>
</dbReference>
<protein>
    <submittedName>
        <fullName evidence="1">Uncharacterized protein</fullName>
    </submittedName>
</protein>
<reference evidence="1" key="3">
    <citation type="submission" date="2025-08" db="UniProtKB">
        <authorList>
            <consortium name="Ensembl"/>
        </authorList>
    </citation>
    <scope>IDENTIFICATION</scope>
</reference>
<dbReference type="Gene3D" id="3.10.10.10">
    <property type="entry name" value="HIV Type 1 Reverse Transcriptase, subunit A, domain 1"/>
    <property type="match status" value="1"/>
</dbReference>
<sequence length="345" mass="38361">MVNILIDTSAVCSCTNIPLPLTNETIQIKGIGKELMTATRTKPTRLDLGSIVLTEQFWYLPENREGTVLGMDIMQKHGFIIHCLEKEIEICTDKTSKNKSCASIMSISTTDPVQQLIQKQSDTRANHEHDCDLTDFEVSIEGNSPPPQKQYKIKPEAEASEHGTVKELETRSIVRKCGPVTNSPRLPVPKGLSQATPNVANPATILIQLPDALSSGLDIKNGFLSLYPKDQGKLAFPINQTQFTWQRKCQEQHISPEAFHKDASEILSPTLSLLIGHSYMGWEKASKYRKKVLCSGLEHNSVQFNKKQKKIMHCSQLPLSVFYNAANIRKAPNSSSDISASRCLC</sequence>
<dbReference type="InParanoid" id="A0A3B1KBU1"/>
<dbReference type="InterPro" id="IPR021109">
    <property type="entry name" value="Peptidase_aspartic_dom_sf"/>
</dbReference>
<evidence type="ECO:0000313" key="2">
    <source>
        <dbReference type="Proteomes" id="UP000018467"/>
    </source>
</evidence>
<organism evidence="1 2">
    <name type="scientific">Astyanax mexicanus</name>
    <name type="common">Blind cave fish</name>
    <name type="synonym">Astyanax fasciatus mexicanus</name>
    <dbReference type="NCBI Taxonomy" id="7994"/>
    <lineage>
        <taxon>Eukaryota</taxon>
        <taxon>Metazoa</taxon>
        <taxon>Chordata</taxon>
        <taxon>Craniata</taxon>
        <taxon>Vertebrata</taxon>
        <taxon>Euteleostomi</taxon>
        <taxon>Actinopterygii</taxon>
        <taxon>Neopterygii</taxon>
        <taxon>Teleostei</taxon>
        <taxon>Ostariophysi</taxon>
        <taxon>Characiformes</taxon>
        <taxon>Characoidei</taxon>
        <taxon>Acestrorhamphidae</taxon>
        <taxon>Acestrorhamphinae</taxon>
        <taxon>Astyanax</taxon>
    </lineage>
</organism>
<dbReference type="PANTHER" id="PTHR33064:SF37">
    <property type="entry name" value="RIBONUCLEASE H"/>
    <property type="match status" value="1"/>
</dbReference>
<keyword evidence="2" id="KW-1185">Reference proteome</keyword>
<dbReference type="InterPro" id="IPR051320">
    <property type="entry name" value="Viral_Replic_Matur_Polypro"/>
</dbReference>
<dbReference type="Bgee" id="ENSAMXG00000043923">
    <property type="expression patterns" value="Expressed in embryo and 1 other cell type or tissue"/>
</dbReference>
<dbReference type="InterPro" id="IPR043502">
    <property type="entry name" value="DNA/RNA_pol_sf"/>
</dbReference>
<dbReference type="InterPro" id="IPR043128">
    <property type="entry name" value="Rev_trsase/Diguanyl_cyclase"/>
</dbReference>
<evidence type="ECO:0000313" key="1">
    <source>
        <dbReference type="Ensembl" id="ENSAMXP00000051391.1"/>
    </source>
</evidence>
<dbReference type="Gene3D" id="3.30.70.270">
    <property type="match status" value="1"/>
</dbReference>
<proteinExistence type="predicted"/>
<accession>A0A3B1KBU1</accession>